<dbReference type="OrthoDB" id="3647726at2759"/>
<sequence length="209" mass="23644">MATPPISAGARVANTFELLEQILVLASGERVASDEHLLTRLKTNRERKRITSIFACQRVCRAFRDTIANSTPLQAAIFCAHPKENSKAEDSNENPMVRRSALALSAQSHMRIFLSANPFDVVTSVYLSFIFQSFPLRRKSWNAPGSSWRRMFLYAGAYRVESFILQMPSDDPHQAGLYKQYVPVKLSNPTLGQLVDAMYEALGWEPWME</sequence>
<dbReference type="RefSeq" id="XP_007931113.1">
    <property type="nucleotide sequence ID" value="XM_007932922.1"/>
</dbReference>
<gene>
    <name evidence="1" type="ORF">MYCFIDRAFT_209083</name>
</gene>
<name>M3A2X5_PSEFD</name>
<dbReference type="GeneID" id="19336740"/>
<reference evidence="1 2" key="1">
    <citation type="journal article" date="2012" name="PLoS Pathog.">
        <title>Diverse lifestyles and strategies of plant pathogenesis encoded in the genomes of eighteen Dothideomycetes fungi.</title>
        <authorList>
            <person name="Ohm R.A."/>
            <person name="Feau N."/>
            <person name="Henrissat B."/>
            <person name="Schoch C.L."/>
            <person name="Horwitz B.A."/>
            <person name="Barry K.W."/>
            <person name="Condon B.J."/>
            <person name="Copeland A.C."/>
            <person name="Dhillon B."/>
            <person name="Glaser F."/>
            <person name="Hesse C.N."/>
            <person name="Kosti I."/>
            <person name="LaButti K."/>
            <person name="Lindquist E.A."/>
            <person name="Lucas S."/>
            <person name="Salamov A.A."/>
            <person name="Bradshaw R.E."/>
            <person name="Ciuffetti L."/>
            <person name="Hamelin R.C."/>
            <person name="Kema G.H.J."/>
            <person name="Lawrence C."/>
            <person name="Scott J.A."/>
            <person name="Spatafora J.W."/>
            <person name="Turgeon B.G."/>
            <person name="de Wit P.J.G.M."/>
            <person name="Zhong S."/>
            <person name="Goodwin S.B."/>
            <person name="Grigoriev I.V."/>
        </authorList>
    </citation>
    <scope>NUCLEOTIDE SEQUENCE [LARGE SCALE GENOMIC DNA]</scope>
    <source>
        <strain evidence="1 2">CIRAD86</strain>
    </source>
</reference>
<dbReference type="HOGENOM" id="CLU_1315906_0_0_1"/>
<evidence type="ECO:0000313" key="1">
    <source>
        <dbReference type="EMBL" id="EME78851.1"/>
    </source>
</evidence>
<organism evidence="1 2">
    <name type="scientific">Pseudocercospora fijiensis (strain CIRAD86)</name>
    <name type="common">Black leaf streak disease fungus</name>
    <name type="synonym">Mycosphaerella fijiensis</name>
    <dbReference type="NCBI Taxonomy" id="383855"/>
    <lineage>
        <taxon>Eukaryota</taxon>
        <taxon>Fungi</taxon>
        <taxon>Dikarya</taxon>
        <taxon>Ascomycota</taxon>
        <taxon>Pezizomycotina</taxon>
        <taxon>Dothideomycetes</taxon>
        <taxon>Dothideomycetidae</taxon>
        <taxon>Mycosphaerellales</taxon>
        <taxon>Mycosphaerellaceae</taxon>
        <taxon>Pseudocercospora</taxon>
    </lineage>
</organism>
<dbReference type="VEuPathDB" id="FungiDB:MYCFIDRAFT_209083"/>
<proteinExistence type="predicted"/>
<keyword evidence="2" id="KW-1185">Reference proteome</keyword>
<evidence type="ECO:0008006" key="3">
    <source>
        <dbReference type="Google" id="ProtNLM"/>
    </source>
</evidence>
<dbReference type="Proteomes" id="UP000016932">
    <property type="component" value="Unassembled WGS sequence"/>
</dbReference>
<dbReference type="AlphaFoldDB" id="M3A2X5"/>
<protein>
    <recommendedName>
        <fullName evidence="3">F-box domain-containing protein</fullName>
    </recommendedName>
</protein>
<dbReference type="EMBL" id="KB446563">
    <property type="protein sequence ID" value="EME78851.1"/>
    <property type="molecule type" value="Genomic_DNA"/>
</dbReference>
<evidence type="ECO:0000313" key="2">
    <source>
        <dbReference type="Proteomes" id="UP000016932"/>
    </source>
</evidence>
<dbReference type="KEGG" id="pfj:MYCFIDRAFT_209083"/>
<accession>M3A2X5</accession>